<name>A0A426Z986_ENSVE</name>
<proteinExistence type="predicted"/>
<feature type="signal peptide" evidence="1">
    <location>
        <begin position="1"/>
        <end position="26"/>
    </location>
</feature>
<dbReference type="Proteomes" id="UP000287651">
    <property type="component" value="Unassembled WGS sequence"/>
</dbReference>
<accession>A0A426Z986</accession>
<evidence type="ECO:0000256" key="1">
    <source>
        <dbReference type="SAM" id="SignalP"/>
    </source>
</evidence>
<protein>
    <recommendedName>
        <fullName evidence="4">Secreted protein</fullName>
    </recommendedName>
</protein>
<reference evidence="2 3" key="1">
    <citation type="journal article" date="2014" name="Agronomy (Basel)">
        <title>A Draft Genome Sequence for Ensete ventricosum, the Drought-Tolerant Tree Against Hunger.</title>
        <authorList>
            <person name="Harrison J."/>
            <person name="Moore K.A."/>
            <person name="Paszkiewicz K."/>
            <person name="Jones T."/>
            <person name="Grant M."/>
            <person name="Ambacheew D."/>
            <person name="Muzemil S."/>
            <person name="Studholme D.J."/>
        </authorList>
    </citation>
    <scope>NUCLEOTIDE SEQUENCE [LARGE SCALE GENOMIC DNA]</scope>
</reference>
<dbReference type="EMBL" id="AMZH03007752">
    <property type="protein sequence ID" value="RRT60516.1"/>
    <property type="molecule type" value="Genomic_DNA"/>
</dbReference>
<dbReference type="AlphaFoldDB" id="A0A426Z986"/>
<keyword evidence="1" id="KW-0732">Signal</keyword>
<organism evidence="2 3">
    <name type="scientific">Ensete ventricosum</name>
    <name type="common">Abyssinian banana</name>
    <name type="synonym">Musa ensete</name>
    <dbReference type="NCBI Taxonomy" id="4639"/>
    <lineage>
        <taxon>Eukaryota</taxon>
        <taxon>Viridiplantae</taxon>
        <taxon>Streptophyta</taxon>
        <taxon>Embryophyta</taxon>
        <taxon>Tracheophyta</taxon>
        <taxon>Spermatophyta</taxon>
        <taxon>Magnoliopsida</taxon>
        <taxon>Liliopsida</taxon>
        <taxon>Zingiberales</taxon>
        <taxon>Musaceae</taxon>
        <taxon>Ensete</taxon>
    </lineage>
</organism>
<comment type="caution">
    <text evidence="2">The sequence shown here is derived from an EMBL/GenBank/DDBJ whole genome shotgun (WGS) entry which is preliminary data.</text>
</comment>
<evidence type="ECO:0000313" key="2">
    <source>
        <dbReference type="EMBL" id="RRT60516.1"/>
    </source>
</evidence>
<evidence type="ECO:0000313" key="3">
    <source>
        <dbReference type="Proteomes" id="UP000287651"/>
    </source>
</evidence>
<sequence length="70" mass="7748">MRSSLVATVAWTWLLLAHGRQRVATAMHDYCLHDQPSTRLGQLPVWLLRLPAVAVCTCCPVQPLAQADPL</sequence>
<evidence type="ECO:0008006" key="4">
    <source>
        <dbReference type="Google" id="ProtNLM"/>
    </source>
</evidence>
<feature type="chain" id="PRO_5019507665" description="Secreted protein" evidence="1">
    <location>
        <begin position="27"/>
        <end position="70"/>
    </location>
</feature>
<gene>
    <name evidence="2" type="ORF">B296_00029624</name>
</gene>